<protein>
    <submittedName>
        <fullName evidence="1">Uncharacterized protein</fullName>
    </submittedName>
</protein>
<keyword evidence="2" id="KW-1185">Reference proteome</keyword>
<comment type="caution">
    <text evidence="1">The sequence shown here is derived from an EMBL/GenBank/DDBJ whole genome shotgun (WGS) entry which is preliminary data.</text>
</comment>
<gene>
    <name evidence="1" type="ORF">ACFQZM_16020</name>
</gene>
<dbReference type="EMBL" id="JBHTGP010000007">
    <property type="protein sequence ID" value="MFD0686011.1"/>
    <property type="molecule type" value="Genomic_DNA"/>
</dbReference>
<name>A0ABW2XIC8_9ACTN</name>
<evidence type="ECO:0000313" key="1">
    <source>
        <dbReference type="EMBL" id="MFD0686011.1"/>
    </source>
</evidence>
<dbReference type="RefSeq" id="WP_131755650.1">
    <property type="nucleotide sequence ID" value="NZ_CAACUY010000007.1"/>
</dbReference>
<dbReference type="Proteomes" id="UP001597063">
    <property type="component" value="Unassembled WGS sequence"/>
</dbReference>
<proteinExistence type="predicted"/>
<organism evidence="1 2">
    <name type="scientific">Actinomadura fibrosa</name>
    <dbReference type="NCBI Taxonomy" id="111802"/>
    <lineage>
        <taxon>Bacteria</taxon>
        <taxon>Bacillati</taxon>
        <taxon>Actinomycetota</taxon>
        <taxon>Actinomycetes</taxon>
        <taxon>Streptosporangiales</taxon>
        <taxon>Thermomonosporaceae</taxon>
        <taxon>Actinomadura</taxon>
    </lineage>
</organism>
<reference evidence="2" key="1">
    <citation type="journal article" date="2019" name="Int. J. Syst. Evol. Microbiol.">
        <title>The Global Catalogue of Microorganisms (GCM) 10K type strain sequencing project: providing services to taxonomists for standard genome sequencing and annotation.</title>
        <authorList>
            <consortium name="The Broad Institute Genomics Platform"/>
            <consortium name="The Broad Institute Genome Sequencing Center for Infectious Disease"/>
            <person name="Wu L."/>
            <person name="Ma J."/>
        </authorList>
    </citation>
    <scope>NUCLEOTIDE SEQUENCE [LARGE SCALE GENOMIC DNA]</scope>
    <source>
        <strain evidence="2">JCM 9371</strain>
    </source>
</reference>
<accession>A0ABW2XIC8</accession>
<evidence type="ECO:0000313" key="2">
    <source>
        <dbReference type="Proteomes" id="UP001597063"/>
    </source>
</evidence>
<sequence length="1113" mass="119125">MAGASGDGAASANPERVQTAAELAVALNALRGRRTYAELGGAAQTLPGGRALPRSTVGGLVTKGRCERETLETFLAVCGVPRDQHERWLAAWERTRTATAPVPGAVRVRDASWRALGVHVPIEVPGADPDALPTYVPRDIDERPGTGLRSWLRAAAGRGGMVVLVGGSSTGKTRCLLAAVQDVLPDWWLLHPRDTAELHTLADQPPGRLVIWLDELQNYLGGADGLTAATADRLIQAGAVLVATVWPAYHDAHLTASAPVLQNITGDGISRADRYRFERTLLKLAHRIHLAERCSPGETDHARRLADTVNGGAGDPWLRAALRSTDAGLTQIIAAAPQLLDRWRNGTPYTRALLMAAADAARLGAWLGGRLGARFDGRFGARFGVCSPLPVEFLRAAAPGYCSRVERAQAPVNWFEEALDYVTQPLAGAAAALAPTGDGMTMGAITGYQLADYLDQHARTTRADQIPPDSFWTAAATHAHPTDLHPLGQAAHNRGLYRHAAQLWKNATQHGDHAAAADLVELLRQIHPTDSRPADLAAAHTALDDPRGVAHLLNDLHQMGLDEQVGAFAKRVVAHVPVDDPRGVADLLRVLRGVGAKEQITMLLARDPAAHVPIDDPYAVAILLGELREVGAREQIAVLLARDPAAHAPIHGPHAVARLLSGLGQVRADGHVEVEKQVFALAERGTAHADLDDPFGVAALLGELREVGAREQIAVLLARDPAAHAPIHGPLGLVSLLRGLREVGADEQVVALAGRAAAHVPLNDSRHIMNLLKGLRRLGMKQQVGTLAERVTKQICLDSPDQVAILLYQLREVGADEQVVALAEHAAAHIPLDNARDLEVLLCRLREAGADEQIAVLLGRDPAAHVALGDPHGVGFLLYQLRTLGADDQVLALAQRAAVHVPLNDSIGLWSLLEALRDAGMGGHFSILAERAAAHAPLNDPRGTAFLLQLLHEAGADEQLAVLLARVPAAHIPLDNLRDVTDLLNRLRKVKADEQLLKLAARIAAHIPLDNPCDVAELLHGLREVGADEQIAVLLARDPAAHSPLNHPSDAAWLLDGLRAVKADKQVVALTERLPAAGLFPQFIENVDRGQRFRFGRDTDGRATARWSWEDLQ</sequence>